<dbReference type="EMBL" id="LSDK01000129">
    <property type="protein sequence ID" value="KXB73998.1"/>
    <property type="molecule type" value="Genomic_DNA"/>
</dbReference>
<dbReference type="EC" id="1.1.1.49" evidence="7"/>
<dbReference type="AlphaFoldDB" id="A0A134B245"/>
<comment type="catalytic activity">
    <reaction evidence="7">
        <text>D-glucose 6-phosphate + NADP(+) = 6-phospho-D-glucono-1,5-lactone + NADPH + H(+)</text>
        <dbReference type="Rhea" id="RHEA:15841"/>
        <dbReference type="ChEBI" id="CHEBI:15378"/>
        <dbReference type="ChEBI" id="CHEBI:57783"/>
        <dbReference type="ChEBI" id="CHEBI:57955"/>
        <dbReference type="ChEBI" id="CHEBI:58349"/>
        <dbReference type="ChEBI" id="CHEBI:61548"/>
        <dbReference type="EC" id="1.1.1.49"/>
    </reaction>
</comment>
<evidence type="ECO:0000256" key="7">
    <source>
        <dbReference type="HAMAP-Rule" id="MF_00966"/>
    </source>
</evidence>
<dbReference type="PANTHER" id="PTHR23429">
    <property type="entry name" value="GLUCOSE-6-PHOSPHATE 1-DEHYDROGENASE G6PD"/>
    <property type="match status" value="1"/>
</dbReference>
<keyword evidence="6 7" id="KW-0119">Carbohydrate metabolism</keyword>
<dbReference type="UniPathway" id="UPA00115">
    <property type="reaction ID" value="UER00408"/>
</dbReference>
<comment type="function">
    <text evidence="7">Catalyzes the oxidation of glucose 6-phosphate to 6-phosphogluconolactone.</text>
</comment>
<protein>
    <recommendedName>
        <fullName evidence="7">Glucose-6-phosphate 1-dehydrogenase</fullName>
        <shortName evidence="7">G6PD</shortName>
        <ecNumber evidence="7">1.1.1.49</ecNumber>
    </recommendedName>
</protein>
<accession>A0A134B245</accession>
<dbReference type="GO" id="GO:0050661">
    <property type="term" value="F:NADP binding"/>
    <property type="evidence" value="ECO:0007669"/>
    <property type="project" value="UniProtKB-UniRule"/>
</dbReference>
<evidence type="ECO:0000259" key="8">
    <source>
        <dbReference type="Pfam" id="PF00479"/>
    </source>
</evidence>
<evidence type="ECO:0000259" key="9">
    <source>
        <dbReference type="Pfam" id="PF02781"/>
    </source>
</evidence>
<dbReference type="PROSITE" id="PS00069">
    <property type="entry name" value="G6P_DEHYDROGENASE"/>
    <property type="match status" value="1"/>
</dbReference>
<evidence type="ECO:0000256" key="5">
    <source>
        <dbReference type="ARBA" id="ARBA00023002"/>
    </source>
</evidence>
<dbReference type="InterPro" id="IPR001282">
    <property type="entry name" value="G6P_DH"/>
</dbReference>
<dbReference type="SUPFAM" id="SSF55347">
    <property type="entry name" value="Glyceraldehyde-3-phosphate dehydrogenase-like, C-terminal domain"/>
    <property type="match status" value="1"/>
</dbReference>
<comment type="caution">
    <text evidence="10">The sequence shown here is derived from an EMBL/GenBank/DDBJ whole genome shotgun (WGS) entry which is preliminary data.</text>
</comment>
<feature type="binding site" evidence="7">
    <location>
        <position position="209"/>
    </location>
    <ligand>
        <name>substrate</name>
    </ligand>
</feature>
<evidence type="ECO:0000313" key="10">
    <source>
        <dbReference type="EMBL" id="KXB73998.1"/>
    </source>
</evidence>
<feature type="binding site" evidence="7">
    <location>
        <position position="262"/>
    </location>
    <ligand>
        <name>substrate</name>
    </ligand>
</feature>
<gene>
    <name evidence="7" type="primary">zwf</name>
    <name evidence="10" type="ORF">HMPREF3185_01832</name>
</gene>
<comment type="pathway">
    <text evidence="1 7">Carbohydrate degradation; pentose phosphate pathway; D-ribulose 5-phosphate from D-glucose 6-phosphate (oxidative stage): step 1/3.</text>
</comment>
<comment type="similarity">
    <text evidence="2 7">Belongs to the glucose-6-phosphate dehydrogenase family.</text>
</comment>
<dbReference type="GO" id="GO:0009051">
    <property type="term" value="P:pentose-phosphate shunt, oxidative branch"/>
    <property type="evidence" value="ECO:0007669"/>
    <property type="project" value="TreeGrafter"/>
</dbReference>
<evidence type="ECO:0000256" key="2">
    <source>
        <dbReference type="ARBA" id="ARBA00009975"/>
    </source>
</evidence>
<feature type="domain" description="Glucose-6-phosphate dehydrogenase C-terminal" evidence="9">
    <location>
        <begin position="216"/>
        <end position="512"/>
    </location>
</feature>
<evidence type="ECO:0000313" key="11">
    <source>
        <dbReference type="Proteomes" id="UP000070224"/>
    </source>
</evidence>
<keyword evidence="4 7" id="KW-0521">NADP</keyword>
<dbReference type="PIRSF" id="PIRSF000110">
    <property type="entry name" value="G6PD"/>
    <property type="match status" value="1"/>
</dbReference>
<feature type="binding site" evidence="7">
    <location>
        <position position="175"/>
    </location>
    <ligand>
        <name>NADP(+)</name>
        <dbReference type="ChEBI" id="CHEBI:58349"/>
    </ligand>
</feature>
<feature type="binding site" evidence="7">
    <location>
        <position position="243"/>
    </location>
    <ligand>
        <name>substrate</name>
    </ligand>
</feature>
<dbReference type="NCBIfam" id="TIGR00871">
    <property type="entry name" value="zwf"/>
    <property type="match status" value="1"/>
</dbReference>
<evidence type="ECO:0000256" key="4">
    <source>
        <dbReference type="ARBA" id="ARBA00022857"/>
    </source>
</evidence>
<keyword evidence="11" id="KW-1185">Reference proteome</keyword>
<keyword evidence="5 7" id="KW-0560">Oxidoreductase</keyword>
<dbReference type="GO" id="GO:0006006">
    <property type="term" value="P:glucose metabolic process"/>
    <property type="evidence" value="ECO:0007669"/>
    <property type="project" value="UniProtKB-KW"/>
</dbReference>
<proteinExistence type="inferred from homology"/>
<dbReference type="Pfam" id="PF00479">
    <property type="entry name" value="G6PD_N"/>
    <property type="match status" value="1"/>
</dbReference>
<dbReference type="STRING" id="322095.HMPREF3185_01832"/>
<feature type="domain" description="Glucose-6-phosphate dehydrogenase NAD-binding" evidence="8">
    <location>
        <begin position="23"/>
        <end position="213"/>
    </location>
</feature>
<dbReference type="Gene3D" id="3.40.50.720">
    <property type="entry name" value="NAD(P)-binding Rossmann-like Domain"/>
    <property type="match status" value="1"/>
</dbReference>
<dbReference type="InterPro" id="IPR036291">
    <property type="entry name" value="NAD(P)-bd_dom_sf"/>
</dbReference>
<dbReference type="Pfam" id="PF02781">
    <property type="entry name" value="G6PD_C"/>
    <property type="match status" value="1"/>
</dbReference>
<feature type="active site" description="Proton acceptor" evidence="7">
    <location>
        <position position="267"/>
    </location>
</feature>
<dbReference type="InterPro" id="IPR022674">
    <property type="entry name" value="G6P_DH_NAD-bd"/>
</dbReference>
<evidence type="ECO:0000256" key="1">
    <source>
        <dbReference type="ARBA" id="ARBA00004937"/>
    </source>
</evidence>
<dbReference type="PATRIC" id="fig|322095.3.peg.1808"/>
<dbReference type="GO" id="GO:0005829">
    <property type="term" value="C:cytosol"/>
    <property type="evidence" value="ECO:0007669"/>
    <property type="project" value="TreeGrafter"/>
</dbReference>
<evidence type="ECO:0000256" key="3">
    <source>
        <dbReference type="ARBA" id="ARBA00022526"/>
    </source>
</evidence>
<dbReference type="SUPFAM" id="SSF51735">
    <property type="entry name" value="NAD(P)-binding Rossmann-fold domains"/>
    <property type="match status" value="1"/>
</dbReference>
<feature type="binding site" evidence="7">
    <location>
        <begin position="26"/>
        <end position="33"/>
    </location>
    <ligand>
        <name>NADP(+)</name>
        <dbReference type="ChEBI" id="CHEBI:58349"/>
    </ligand>
</feature>
<dbReference type="InterPro" id="IPR022675">
    <property type="entry name" value="G6P_DH_C"/>
</dbReference>
<name>A0A134B245_9PORP</name>
<keyword evidence="3 7" id="KW-0313">Glucose metabolism</keyword>
<dbReference type="GO" id="GO:0004345">
    <property type="term" value="F:glucose-6-phosphate dehydrogenase activity"/>
    <property type="evidence" value="ECO:0007669"/>
    <property type="project" value="UniProtKB-UniRule"/>
</dbReference>
<evidence type="ECO:0000256" key="6">
    <source>
        <dbReference type="ARBA" id="ARBA00023277"/>
    </source>
</evidence>
<organism evidence="10 11">
    <name type="scientific">Porphyromonas somerae</name>
    <dbReference type="NCBI Taxonomy" id="322095"/>
    <lineage>
        <taxon>Bacteria</taxon>
        <taxon>Pseudomonadati</taxon>
        <taxon>Bacteroidota</taxon>
        <taxon>Bacteroidia</taxon>
        <taxon>Bacteroidales</taxon>
        <taxon>Porphyromonadaceae</taxon>
        <taxon>Porphyromonas</taxon>
    </lineage>
</organism>
<dbReference type="InterPro" id="IPR019796">
    <property type="entry name" value="G6P_DH_AS"/>
</dbReference>
<dbReference type="HAMAP" id="MF_00966">
    <property type="entry name" value="G6PD"/>
    <property type="match status" value="1"/>
</dbReference>
<feature type="binding site" evidence="7">
    <location>
        <position position="372"/>
    </location>
    <ligand>
        <name>substrate</name>
    </ligand>
</feature>
<feature type="binding site" evidence="7">
    <location>
        <position position="367"/>
    </location>
    <ligand>
        <name>substrate</name>
    </ligand>
</feature>
<reference evidence="11" key="1">
    <citation type="submission" date="2016-01" db="EMBL/GenBank/DDBJ databases">
        <authorList>
            <person name="Mitreva M."/>
            <person name="Pepin K.H."/>
            <person name="Mihindukulasuriya K.A."/>
            <person name="Fulton R."/>
            <person name="Fronick C."/>
            <person name="O'Laughlin M."/>
            <person name="Miner T."/>
            <person name="Herter B."/>
            <person name="Rosa B.A."/>
            <person name="Cordes M."/>
            <person name="Tomlinson C."/>
            <person name="Wollam A."/>
            <person name="Palsikar V.B."/>
            <person name="Mardis E.R."/>
            <person name="Wilson R.K."/>
        </authorList>
    </citation>
    <scope>NUCLEOTIDE SEQUENCE [LARGE SCALE GENOMIC DNA]</scope>
    <source>
        <strain evidence="11">KA00683</strain>
    </source>
</reference>
<dbReference type="PANTHER" id="PTHR23429:SF0">
    <property type="entry name" value="GLUCOSE-6-PHOSPHATE 1-DEHYDROGENASE"/>
    <property type="match status" value="1"/>
</dbReference>
<dbReference type="Gene3D" id="3.30.360.10">
    <property type="entry name" value="Dihydrodipicolinate Reductase, domain 2"/>
    <property type="match status" value="1"/>
</dbReference>
<sequence>MYSPHENMPQTMQHHLPESLVLVIFGGSGDLTKRKLIPSLYQLFKQDKLPIRFSVLGLGRTEYSDAAYREHLDEALQRYLSDGEYDASLAEQFLSGVYYLPMDPASAEDYPKLCEQLKTLDERINNPGHYIYYLSTPPSLYGVIPLHLASVRLNEEGEEDANGAPSAIRRIVIEKPFGYDLQSARELNEIYRKSFHEHQLYRIDHFLGKETVQDIMALRFANGIFEPLWNRNYIERVEITAVENMGIESRGGFYDQTGALRDMVQNHLAQLVALTAMEPPVQFNADLFRNEVVKVYQSFRPMTPEEIRRRVVRGQYTESEWKGEHQRAYREEDKIASDSRTETFVAMKLYIDNWRWQGVPFYIRTGKMMPTKVTEIVVHFKSTPHRVFATADGSTVPNQLVIRIQPNEGISLKFAAKVPGSGFEVKKVSMDFTYDQQMGGLASGDAYSRLLEDCMLGDPTLFTRSDAVEMSWRFFDPILDLWKEEDFPLYGYPAGTWGPKQSDLIIEREHSWTNPCRNLTHSELYCEL</sequence>
<dbReference type="PRINTS" id="PR00079">
    <property type="entry name" value="G6PDHDRGNASE"/>
</dbReference>
<feature type="binding site" evidence="7">
    <location>
        <position position="60"/>
    </location>
    <ligand>
        <name>NADP(+)</name>
        <dbReference type="ChEBI" id="CHEBI:58349"/>
    </ligand>
</feature>
<comment type="caution">
    <text evidence="7">Lacks conserved residue(s) required for the propagation of feature annotation.</text>
</comment>
<feature type="binding site" evidence="7">
    <location>
        <position position="205"/>
    </location>
    <ligand>
        <name>substrate</name>
    </ligand>
</feature>
<dbReference type="Proteomes" id="UP000070224">
    <property type="component" value="Unassembled WGS sequence"/>
</dbReference>